<evidence type="ECO:0000313" key="5">
    <source>
        <dbReference type="EMBL" id="GFF11826.1"/>
    </source>
</evidence>
<accession>A0A5M3YKR5</accession>
<keyword evidence="2 4" id="KW-0521">NADP</keyword>
<organism evidence="5 6">
    <name type="scientific">Aspergillus terreus</name>
    <dbReference type="NCBI Taxonomy" id="33178"/>
    <lineage>
        <taxon>Eukaryota</taxon>
        <taxon>Fungi</taxon>
        <taxon>Dikarya</taxon>
        <taxon>Ascomycota</taxon>
        <taxon>Pezizomycotina</taxon>
        <taxon>Eurotiomycetes</taxon>
        <taxon>Eurotiomycetidae</taxon>
        <taxon>Eurotiales</taxon>
        <taxon>Aspergillaceae</taxon>
        <taxon>Aspergillus</taxon>
        <taxon>Aspergillus subgen. Circumdati</taxon>
    </lineage>
</organism>
<dbReference type="GO" id="GO:0015940">
    <property type="term" value="P:pantothenate biosynthetic process"/>
    <property type="evidence" value="ECO:0007669"/>
    <property type="project" value="InterPro"/>
</dbReference>
<dbReference type="FunFam" id="1.10.1040.10:FF:000017">
    <property type="entry name" value="2-dehydropantoate 2-reductase"/>
    <property type="match status" value="1"/>
</dbReference>
<protein>
    <recommendedName>
        <fullName evidence="4">2-dehydropantoate 2-reductase</fullName>
        <ecNumber evidence="4">1.1.1.169</ecNumber>
    </recommendedName>
    <alternativeName>
        <fullName evidence="4">Ketopantoate reductase</fullName>
    </alternativeName>
</protein>
<dbReference type="PANTHER" id="PTHR21708:SF40">
    <property type="entry name" value="REDUCTASE FAMILY PROTEIN, PUTATIVE (AFU_ORTHOLOGUE AFUA_2G14497)-RELATED"/>
    <property type="match status" value="1"/>
</dbReference>
<evidence type="ECO:0000256" key="1">
    <source>
        <dbReference type="ARBA" id="ARBA00007870"/>
    </source>
</evidence>
<comment type="caution">
    <text evidence="5">The sequence shown here is derived from an EMBL/GenBank/DDBJ whole genome shotgun (WGS) entry which is preliminary data.</text>
</comment>
<dbReference type="InterPro" id="IPR036291">
    <property type="entry name" value="NAD(P)-bd_dom_sf"/>
</dbReference>
<dbReference type="Pfam" id="PF02558">
    <property type="entry name" value="ApbA"/>
    <property type="match status" value="1"/>
</dbReference>
<dbReference type="SUPFAM" id="SSF51735">
    <property type="entry name" value="NAD(P)-binding Rossmann-fold domains"/>
    <property type="match status" value="1"/>
</dbReference>
<evidence type="ECO:0000256" key="2">
    <source>
        <dbReference type="ARBA" id="ARBA00022857"/>
    </source>
</evidence>
<comment type="function">
    <text evidence="4">Catalyzes the NADPH-dependent reduction of ketopantoate into pantoic acid.</text>
</comment>
<dbReference type="FunFam" id="3.40.50.720:FF:000609">
    <property type="entry name" value="2-dehydropantoate 2-reductase"/>
    <property type="match status" value="1"/>
</dbReference>
<dbReference type="InterPro" id="IPR003710">
    <property type="entry name" value="ApbA"/>
</dbReference>
<dbReference type="GO" id="GO:0008677">
    <property type="term" value="F:2-dehydropantoate 2-reductase activity"/>
    <property type="evidence" value="ECO:0007669"/>
    <property type="project" value="UniProtKB-EC"/>
</dbReference>
<dbReference type="GO" id="GO:0005737">
    <property type="term" value="C:cytoplasm"/>
    <property type="evidence" value="ECO:0007669"/>
    <property type="project" value="TreeGrafter"/>
</dbReference>
<dbReference type="AlphaFoldDB" id="A0A5M3YKR5"/>
<dbReference type="InterPro" id="IPR013332">
    <property type="entry name" value="KPR_N"/>
</dbReference>
<dbReference type="PANTHER" id="PTHR21708">
    <property type="entry name" value="PROBABLE 2-DEHYDROPANTOATE 2-REDUCTASE"/>
    <property type="match status" value="1"/>
</dbReference>
<dbReference type="Gene3D" id="3.40.50.720">
    <property type="entry name" value="NAD(P)-binding Rossmann-like Domain"/>
    <property type="match status" value="1"/>
</dbReference>
<dbReference type="Gene3D" id="1.10.1040.10">
    <property type="entry name" value="N-(1-d-carboxylethyl)-l-norvaline Dehydrogenase, domain 2"/>
    <property type="match status" value="1"/>
</dbReference>
<sequence>MDQNTRIEVLLFGLGAIGSFYAFILQRCPQVRLTVVARSNYDAVKSEGVLIDSANHGQHRFHPHEVVRLPREAGRTFDYVVCANKAIDTEDVVVKLAPAIGESTTIVVIQNGVGNEEPFRKAFPTCSIISCVAWVGASQPSPGHVHHTVSEHTELGLFPNPALDVDLENQRVETFASLLRQGGTNFQVVDDIQRRKWEKVVWNCAWNATTALTCMDTHAWLASSADAEPWTRRLMHEVLAVGQACGVPLDHGLVNRLIEKINALPPVTTSMQMDRASQRAMEIEVILGYPMRKGRELGVQTPLLETLYVLLRAIDGRVRQQARS</sequence>
<comment type="catalytic activity">
    <reaction evidence="4">
        <text>(R)-pantoate + NADP(+) = 2-dehydropantoate + NADPH + H(+)</text>
        <dbReference type="Rhea" id="RHEA:16233"/>
        <dbReference type="ChEBI" id="CHEBI:11561"/>
        <dbReference type="ChEBI" id="CHEBI:15378"/>
        <dbReference type="ChEBI" id="CHEBI:15980"/>
        <dbReference type="ChEBI" id="CHEBI:57783"/>
        <dbReference type="ChEBI" id="CHEBI:58349"/>
        <dbReference type="EC" id="1.1.1.169"/>
    </reaction>
</comment>
<gene>
    <name evidence="5" type="ORF">ATEIFO6365_0001004600</name>
</gene>
<dbReference type="InterPro" id="IPR051402">
    <property type="entry name" value="KPR-Related"/>
</dbReference>
<evidence type="ECO:0000256" key="3">
    <source>
        <dbReference type="ARBA" id="ARBA00023002"/>
    </source>
</evidence>
<dbReference type="NCBIfam" id="TIGR00745">
    <property type="entry name" value="apbA_panE"/>
    <property type="match status" value="1"/>
</dbReference>
<name>A0A5M3YKR5_ASPTE</name>
<evidence type="ECO:0000313" key="6">
    <source>
        <dbReference type="Proteomes" id="UP000452235"/>
    </source>
</evidence>
<reference evidence="5 6" key="1">
    <citation type="submission" date="2020-01" db="EMBL/GenBank/DDBJ databases">
        <title>Aspergillus terreus IFO 6365 whole genome shotgun sequence.</title>
        <authorList>
            <person name="Kanamasa S."/>
            <person name="Takahashi H."/>
        </authorList>
    </citation>
    <scope>NUCLEOTIDE SEQUENCE [LARGE SCALE GENOMIC DNA]</scope>
    <source>
        <strain evidence="5 6">IFO 6365</strain>
    </source>
</reference>
<dbReference type="Pfam" id="PF08546">
    <property type="entry name" value="ApbA_C"/>
    <property type="match status" value="1"/>
</dbReference>
<keyword evidence="3 4" id="KW-0560">Oxidoreductase</keyword>
<evidence type="ECO:0000256" key="4">
    <source>
        <dbReference type="RuleBase" id="RU362068"/>
    </source>
</evidence>
<dbReference type="InterPro" id="IPR013328">
    <property type="entry name" value="6PGD_dom2"/>
</dbReference>
<proteinExistence type="inferred from homology"/>
<dbReference type="EMBL" id="BLJY01000001">
    <property type="protein sequence ID" value="GFF11826.1"/>
    <property type="molecule type" value="Genomic_DNA"/>
</dbReference>
<dbReference type="EC" id="1.1.1.169" evidence="4"/>
<dbReference type="OrthoDB" id="3609at2759"/>
<dbReference type="InterPro" id="IPR008927">
    <property type="entry name" value="6-PGluconate_DH-like_C_sf"/>
</dbReference>
<dbReference type="Proteomes" id="UP000452235">
    <property type="component" value="Unassembled WGS sequence"/>
</dbReference>
<comment type="similarity">
    <text evidence="1 4">Belongs to the ketopantoate reductase family.</text>
</comment>
<keyword evidence="6" id="KW-1185">Reference proteome</keyword>
<dbReference type="InterPro" id="IPR013752">
    <property type="entry name" value="KPA_reductase"/>
</dbReference>
<dbReference type="SUPFAM" id="SSF48179">
    <property type="entry name" value="6-phosphogluconate dehydrogenase C-terminal domain-like"/>
    <property type="match status" value="1"/>
</dbReference>
<dbReference type="VEuPathDB" id="FungiDB:ATEG_01034"/>